<dbReference type="Gene3D" id="3.40.50.300">
    <property type="entry name" value="P-loop containing nucleotide triphosphate hydrolases"/>
    <property type="match status" value="1"/>
</dbReference>
<protein>
    <submittedName>
        <fullName evidence="3">TrsE-like protein</fullName>
    </submittedName>
</protein>
<feature type="domain" description="TraG P-loop" evidence="2">
    <location>
        <begin position="449"/>
        <end position="729"/>
    </location>
</feature>
<keyword evidence="4" id="KW-1185">Reference proteome</keyword>
<dbReference type="PANTHER" id="PTHR30121">
    <property type="entry name" value="UNCHARACTERIZED PROTEIN YJGR-RELATED"/>
    <property type="match status" value="1"/>
</dbReference>
<name>A0A1Y6K546_9CHLR</name>
<dbReference type="PANTHER" id="PTHR30121:SF6">
    <property type="entry name" value="SLR6007 PROTEIN"/>
    <property type="match status" value="1"/>
</dbReference>
<dbReference type="InterPro" id="IPR043964">
    <property type="entry name" value="P-loop_TraG"/>
</dbReference>
<evidence type="ECO:0000313" key="4">
    <source>
        <dbReference type="Proteomes" id="UP000195514"/>
    </source>
</evidence>
<organism evidence="3 4">
    <name type="scientific">Candidatus Brevifilum fermentans</name>
    <dbReference type="NCBI Taxonomy" id="1986204"/>
    <lineage>
        <taxon>Bacteria</taxon>
        <taxon>Bacillati</taxon>
        <taxon>Chloroflexota</taxon>
        <taxon>Anaerolineae</taxon>
        <taxon>Anaerolineales</taxon>
        <taxon>Anaerolineaceae</taxon>
        <taxon>Candidatus Brevifilum</taxon>
    </lineage>
</organism>
<evidence type="ECO:0000259" key="2">
    <source>
        <dbReference type="Pfam" id="PF19044"/>
    </source>
</evidence>
<dbReference type="KEGG" id="abat:CFX1CAM_0933"/>
<dbReference type="Pfam" id="PF19044">
    <property type="entry name" value="P-loop_TraG"/>
    <property type="match status" value="1"/>
</dbReference>
<sequence length="790" mass="90084">MPVQRKKQKSEVNPIPVKRQTHNKPQQLIPKTAQKTLAYKLIYPDGICQVNERFYSKAIQYQDINYQLALEEDKRAIFDKYCELLNYFDSSIKVQLCFYNHSGRIEDYQTSIDIDEQADAFNAIRREYAEMLSSQLAKGNNGLVKSKYLVFGIEADSYKTAKVRLERIELDLFGQLRGLGAIAQSLNGAERLRVMHDLLNESQEKFHFDWKQLKASGLGTKDFIAPNGFDFHESNSFRMSGKYAQVSYLQILAPELSDELLKNFLILENDLAVTLHIQSIQQTEAIKLIKRKITDLDKMKIEEQKKAIRSGYDMDILPSDLVTYGAEAKTLLESLQSRNERLFLVTFLLMNMANSKSKLENDFYQAAGIAQSANCSLRPLNFQQERGLTAILPLGINPVPIERALTTSATAIFVPFTTQELFQPAPALYYGLNALSNNLLMADRRKLKTPNGLIIGTPGSGKSFAAKREITNAFLVTEDEIVITDPESEYAPLVNALQGAVVRISINSSQYINPLDLNLDYSEEEDPVALKMDFIFSFMELAAGRKSGLKPEEKSVLDRCVQLIYQPYLQDPKPANLPTLEDLYARLLEIDEPSARYLATVLEIYVTGSYKVFNHHTNVNTDNRLICFDIRELGKQLKKLGMLVIQDQVWNRVTRNRAAKKTTWFYQDEFHLMLKEEQTAAYSVEIWKRFRKWGGIPTAITQNVKDLLASREIENILDNSDFIYMLNQASGDQEILAKHLNISKDQLSYVTHSGEGQGLLFYGNTIIPFSDHFPKETQLYQIMTTKPDEV</sequence>
<evidence type="ECO:0000313" key="3">
    <source>
        <dbReference type="EMBL" id="SMX53998.1"/>
    </source>
</evidence>
<dbReference type="EMBL" id="LT859958">
    <property type="protein sequence ID" value="SMX53998.1"/>
    <property type="molecule type" value="Genomic_DNA"/>
</dbReference>
<dbReference type="SUPFAM" id="SSF52540">
    <property type="entry name" value="P-loop containing nucleoside triphosphate hydrolases"/>
    <property type="match status" value="1"/>
</dbReference>
<dbReference type="InterPro" id="IPR051162">
    <property type="entry name" value="T4SS_component"/>
</dbReference>
<evidence type="ECO:0000256" key="1">
    <source>
        <dbReference type="SAM" id="MobiDB-lite"/>
    </source>
</evidence>
<dbReference type="Gene3D" id="1.10.8.730">
    <property type="match status" value="1"/>
</dbReference>
<dbReference type="InterPro" id="IPR027417">
    <property type="entry name" value="P-loop_NTPase"/>
</dbReference>
<dbReference type="AlphaFoldDB" id="A0A1Y6K546"/>
<reference evidence="4" key="1">
    <citation type="submission" date="2017-05" db="EMBL/GenBank/DDBJ databases">
        <authorList>
            <person name="Kirkegaard R."/>
            <person name="Mcilroy J S."/>
        </authorList>
    </citation>
    <scope>NUCLEOTIDE SEQUENCE [LARGE SCALE GENOMIC DNA]</scope>
</reference>
<proteinExistence type="predicted"/>
<dbReference type="Proteomes" id="UP000195514">
    <property type="component" value="Chromosome I"/>
</dbReference>
<feature type="region of interest" description="Disordered" evidence="1">
    <location>
        <begin position="1"/>
        <end position="25"/>
    </location>
</feature>
<accession>A0A1Y6K546</accession>
<dbReference type="NCBIfam" id="NF045971">
    <property type="entry name" value="conju_CD1110"/>
    <property type="match status" value="1"/>
</dbReference>
<gene>
    <name evidence="3" type="ORF">CFX1CAM_0933</name>
</gene>